<gene>
    <name evidence="3" type="ORF">B0H16DRAFT_1624657</name>
</gene>
<keyword evidence="2" id="KW-0472">Membrane</keyword>
<keyword evidence="2" id="KW-1133">Transmembrane helix</keyword>
<comment type="caution">
    <text evidence="3">The sequence shown here is derived from an EMBL/GenBank/DDBJ whole genome shotgun (WGS) entry which is preliminary data.</text>
</comment>
<accession>A0AAD7H4Y1</accession>
<feature type="non-terminal residue" evidence="3">
    <location>
        <position position="145"/>
    </location>
</feature>
<feature type="transmembrane region" description="Helical" evidence="2">
    <location>
        <begin position="123"/>
        <end position="143"/>
    </location>
</feature>
<name>A0AAD7H4Y1_9AGAR</name>
<feature type="region of interest" description="Disordered" evidence="1">
    <location>
        <begin position="1"/>
        <end position="33"/>
    </location>
</feature>
<evidence type="ECO:0008006" key="5">
    <source>
        <dbReference type="Google" id="ProtNLM"/>
    </source>
</evidence>
<feature type="compositionally biased region" description="Polar residues" evidence="1">
    <location>
        <begin position="1"/>
        <end position="11"/>
    </location>
</feature>
<keyword evidence="2" id="KW-0812">Transmembrane</keyword>
<proteinExistence type="predicted"/>
<dbReference type="Proteomes" id="UP001215598">
    <property type="component" value="Unassembled WGS sequence"/>
</dbReference>
<evidence type="ECO:0000313" key="4">
    <source>
        <dbReference type="Proteomes" id="UP001215598"/>
    </source>
</evidence>
<evidence type="ECO:0000256" key="2">
    <source>
        <dbReference type="SAM" id="Phobius"/>
    </source>
</evidence>
<keyword evidence="4" id="KW-1185">Reference proteome</keyword>
<evidence type="ECO:0000313" key="3">
    <source>
        <dbReference type="EMBL" id="KAJ7712480.1"/>
    </source>
</evidence>
<feature type="transmembrane region" description="Helical" evidence="2">
    <location>
        <begin position="85"/>
        <end position="103"/>
    </location>
</feature>
<dbReference type="EMBL" id="JARKIB010000365">
    <property type="protein sequence ID" value="KAJ7712480.1"/>
    <property type="molecule type" value="Genomic_DNA"/>
</dbReference>
<sequence length="145" mass="17238">MRDPPSSSSKRQPNERTHRPAINRRMNERTNGKNEADRKYCNILLSQPTSGRYFSQTLPTLWPYHHPSFLLTNSRLAINSKPKRLHFMILFHYYFFHFLSLFFPPFAPTIHPRYAPLRTVLRTVYLSILFCQLSATFLVTFTMRD</sequence>
<organism evidence="3 4">
    <name type="scientific">Mycena metata</name>
    <dbReference type="NCBI Taxonomy" id="1033252"/>
    <lineage>
        <taxon>Eukaryota</taxon>
        <taxon>Fungi</taxon>
        <taxon>Dikarya</taxon>
        <taxon>Basidiomycota</taxon>
        <taxon>Agaricomycotina</taxon>
        <taxon>Agaricomycetes</taxon>
        <taxon>Agaricomycetidae</taxon>
        <taxon>Agaricales</taxon>
        <taxon>Marasmiineae</taxon>
        <taxon>Mycenaceae</taxon>
        <taxon>Mycena</taxon>
    </lineage>
</organism>
<protein>
    <recommendedName>
        <fullName evidence="5">Transmembrane protein</fullName>
    </recommendedName>
</protein>
<dbReference type="AlphaFoldDB" id="A0AAD7H4Y1"/>
<reference evidence="3" key="1">
    <citation type="submission" date="2023-03" db="EMBL/GenBank/DDBJ databases">
        <title>Massive genome expansion in bonnet fungi (Mycena s.s.) driven by repeated elements and novel gene families across ecological guilds.</title>
        <authorList>
            <consortium name="Lawrence Berkeley National Laboratory"/>
            <person name="Harder C.B."/>
            <person name="Miyauchi S."/>
            <person name="Viragh M."/>
            <person name="Kuo A."/>
            <person name="Thoen E."/>
            <person name="Andreopoulos B."/>
            <person name="Lu D."/>
            <person name="Skrede I."/>
            <person name="Drula E."/>
            <person name="Henrissat B."/>
            <person name="Morin E."/>
            <person name="Kohler A."/>
            <person name="Barry K."/>
            <person name="LaButti K."/>
            <person name="Morin E."/>
            <person name="Salamov A."/>
            <person name="Lipzen A."/>
            <person name="Mereny Z."/>
            <person name="Hegedus B."/>
            <person name="Baldrian P."/>
            <person name="Stursova M."/>
            <person name="Weitz H."/>
            <person name="Taylor A."/>
            <person name="Grigoriev I.V."/>
            <person name="Nagy L.G."/>
            <person name="Martin F."/>
            <person name="Kauserud H."/>
        </authorList>
    </citation>
    <scope>NUCLEOTIDE SEQUENCE</scope>
    <source>
        <strain evidence="3">CBHHK182m</strain>
    </source>
</reference>
<evidence type="ECO:0000256" key="1">
    <source>
        <dbReference type="SAM" id="MobiDB-lite"/>
    </source>
</evidence>